<comment type="caution">
    <text evidence="2">The sequence shown here is derived from an EMBL/GenBank/DDBJ whole genome shotgun (WGS) entry which is preliminary data.</text>
</comment>
<sequence length="208" mass="23974">MRQLYPDLWQSEQGSHFGMDMRTYLLATDDGNVLLYYSNAPDEIAHIKTLGSPKYQYISHHHEFMPAMFANLSDFDAIVCIHRNAVSYLKQDVDDMVIFNETTQLSSRLKAIFTPGHTDNNMCFYYRSPFGKSYLFTGDTIYLDNGKWNFIVMPHDGGNYSDLKQSLMTLRQLEVDVIMPSVGVGGNRAVEVTQKEWHQIIDKLVERL</sequence>
<organism evidence="2 3">
    <name type="scientific">Leptobacterium flavescens</name>
    <dbReference type="NCBI Taxonomy" id="472055"/>
    <lineage>
        <taxon>Bacteria</taxon>
        <taxon>Pseudomonadati</taxon>
        <taxon>Bacteroidota</taxon>
        <taxon>Flavobacteriia</taxon>
        <taxon>Flavobacteriales</taxon>
        <taxon>Flavobacteriaceae</taxon>
        <taxon>Leptobacterium</taxon>
    </lineage>
</organism>
<dbReference type="EMBL" id="JAABOO010000004">
    <property type="protein sequence ID" value="NER15379.1"/>
    <property type="molecule type" value="Genomic_DNA"/>
</dbReference>
<feature type="domain" description="Metallo-beta-lactamase" evidence="1">
    <location>
        <begin position="20"/>
        <end position="182"/>
    </location>
</feature>
<dbReference type="Pfam" id="PF00753">
    <property type="entry name" value="Lactamase_B"/>
    <property type="match status" value="1"/>
</dbReference>
<evidence type="ECO:0000313" key="2">
    <source>
        <dbReference type="EMBL" id="NER15379.1"/>
    </source>
</evidence>
<dbReference type="SMART" id="SM00849">
    <property type="entry name" value="Lactamase_B"/>
    <property type="match status" value="1"/>
</dbReference>
<dbReference type="InterPro" id="IPR036866">
    <property type="entry name" value="RibonucZ/Hydroxyglut_hydro"/>
</dbReference>
<keyword evidence="3" id="KW-1185">Reference proteome</keyword>
<dbReference type="PANTHER" id="PTHR42773:SF1">
    <property type="entry name" value="METALLO-BETA-LACTAMASE FAMILY PROTEIN"/>
    <property type="match status" value="1"/>
</dbReference>
<keyword evidence="2" id="KW-0378">Hydrolase</keyword>
<evidence type="ECO:0000259" key="1">
    <source>
        <dbReference type="SMART" id="SM00849"/>
    </source>
</evidence>
<proteinExistence type="predicted"/>
<reference evidence="2 3" key="1">
    <citation type="submission" date="2020-01" db="EMBL/GenBank/DDBJ databases">
        <title>Leptobacterium flavescens.</title>
        <authorList>
            <person name="Wang G."/>
        </authorList>
    </citation>
    <scope>NUCLEOTIDE SEQUENCE [LARGE SCALE GENOMIC DNA]</scope>
    <source>
        <strain evidence="2 3">KCTC 22160</strain>
    </source>
</reference>
<dbReference type="PANTHER" id="PTHR42773">
    <property type="entry name" value="METALLO-BETA-LACTAMASE-RELATED"/>
    <property type="match status" value="1"/>
</dbReference>
<gene>
    <name evidence="2" type="ORF">GWK08_18130</name>
</gene>
<name>A0A6P0UU71_9FLAO</name>
<dbReference type="Proteomes" id="UP000468581">
    <property type="component" value="Unassembled WGS sequence"/>
</dbReference>
<evidence type="ECO:0000313" key="3">
    <source>
        <dbReference type="Proteomes" id="UP000468581"/>
    </source>
</evidence>
<dbReference type="InterPro" id="IPR001279">
    <property type="entry name" value="Metallo-B-lactamas"/>
</dbReference>
<dbReference type="GO" id="GO:0016787">
    <property type="term" value="F:hydrolase activity"/>
    <property type="evidence" value="ECO:0007669"/>
    <property type="project" value="UniProtKB-KW"/>
</dbReference>
<protein>
    <submittedName>
        <fullName evidence="2">MBL fold metallo-hydrolase</fullName>
    </submittedName>
</protein>
<accession>A0A6P0UU71</accession>
<dbReference type="Gene3D" id="3.60.15.10">
    <property type="entry name" value="Ribonuclease Z/Hydroxyacylglutathione hydrolase-like"/>
    <property type="match status" value="1"/>
</dbReference>
<dbReference type="RefSeq" id="WP_163608659.1">
    <property type="nucleotide sequence ID" value="NZ_JAABOO010000004.1"/>
</dbReference>
<dbReference type="AlphaFoldDB" id="A0A6P0UU71"/>
<dbReference type="SUPFAM" id="SSF56281">
    <property type="entry name" value="Metallo-hydrolase/oxidoreductase"/>
    <property type="match status" value="1"/>
</dbReference>